<feature type="compositionally biased region" description="Basic and acidic residues" evidence="1">
    <location>
        <begin position="7"/>
        <end position="20"/>
    </location>
</feature>
<accession>A0AAV4XMJ8</accession>
<feature type="compositionally biased region" description="Basic and acidic residues" evidence="1">
    <location>
        <begin position="84"/>
        <end position="96"/>
    </location>
</feature>
<organism evidence="2 3">
    <name type="scientific">Caerostris extrusa</name>
    <name type="common">Bark spider</name>
    <name type="synonym">Caerostris bankana</name>
    <dbReference type="NCBI Taxonomy" id="172846"/>
    <lineage>
        <taxon>Eukaryota</taxon>
        <taxon>Metazoa</taxon>
        <taxon>Ecdysozoa</taxon>
        <taxon>Arthropoda</taxon>
        <taxon>Chelicerata</taxon>
        <taxon>Arachnida</taxon>
        <taxon>Araneae</taxon>
        <taxon>Araneomorphae</taxon>
        <taxon>Entelegynae</taxon>
        <taxon>Araneoidea</taxon>
        <taxon>Araneidae</taxon>
        <taxon>Caerostris</taxon>
    </lineage>
</organism>
<reference evidence="2 3" key="1">
    <citation type="submission" date="2021-06" db="EMBL/GenBank/DDBJ databases">
        <title>Caerostris extrusa draft genome.</title>
        <authorList>
            <person name="Kono N."/>
            <person name="Arakawa K."/>
        </authorList>
    </citation>
    <scope>NUCLEOTIDE SEQUENCE [LARGE SCALE GENOMIC DNA]</scope>
</reference>
<dbReference type="EMBL" id="BPLR01000485">
    <property type="protein sequence ID" value="GIY95160.1"/>
    <property type="molecule type" value="Genomic_DNA"/>
</dbReference>
<feature type="region of interest" description="Disordered" evidence="1">
    <location>
        <begin position="84"/>
        <end position="106"/>
    </location>
</feature>
<comment type="caution">
    <text evidence="2">The sequence shown here is derived from an EMBL/GenBank/DDBJ whole genome shotgun (WGS) entry which is preliminary data.</text>
</comment>
<proteinExistence type="predicted"/>
<name>A0AAV4XMJ8_CAEEX</name>
<protein>
    <submittedName>
        <fullName evidence="2">Uncharacterized protein</fullName>
    </submittedName>
</protein>
<gene>
    <name evidence="2" type="ORF">CEXT_538011</name>
</gene>
<dbReference type="AlphaFoldDB" id="A0AAV4XMJ8"/>
<evidence type="ECO:0000313" key="3">
    <source>
        <dbReference type="Proteomes" id="UP001054945"/>
    </source>
</evidence>
<keyword evidence="3" id="KW-1185">Reference proteome</keyword>
<dbReference type="Proteomes" id="UP001054945">
    <property type="component" value="Unassembled WGS sequence"/>
</dbReference>
<feature type="region of interest" description="Disordered" evidence="1">
    <location>
        <begin position="1"/>
        <end position="69"/>
    </location>
</feature>
<evidence type="ECO:0000313" key="2">
    <source>
        <dbReference type="EMBL" id="GIY95160.1"/>
    </source>
</evidence>
<evidence type="ECO:0000256" key="1">
    <source>
        <dbReference type="SAM" id="MobiDB-lite"/>
    </source>
</evidence>
<sequence>MIKRGKTNREEEERPRKKNEEEEEKEVNHSGRGCKKKNWAVSMDTSQRRENSHRGLVQRHNAEKKASKLSASVNPLFYKKQVSEADASRTKSEDLPHPSTPLTRIPTLYHKAHSFLLQSDN</sequence>